<reference evidence="4" key="1">
    <citation type="journal article" date="2019" name="Int. J. Syst. Evol. Microbiol.">
        <title>The Global Catalogue of Microorganisms (GCM) 10K type strain sequencing project: providing services to taxonomists for standard genome sequencing and annotation.</title>
        <authorList>
            <consortium name="The Broad Institute Genomics Platform"/>
            <consortium name="The Broad Institute Genome Sequencing Center for Infectious Disease"/>
            <person name="Wu L."/>
            <person name="Ma J."/>
        </authorList>
    </citation>
    <scope>NUCLEOTIDE SEQUENCE [LARGE SCALE GENOMIC DNA]</scope>
    <source>
        <strain evidence="4">KACC 11588</strain>
    </source>
</reference>
<evidence type="ECO:0000256" key="1">
    <source>
        <dbReference type="SAM" id="Coils"/>
    </source>
</evidence>
<feature type="region of interest" description="Disordered" evidence="2">
    <location>
        <begin position="140"/>
        <end position="168"/>
    </location>
</feature>
<proteinExistence type="predicted"/>
<gene>
    <name evidence="3" type="ORF">ACFPOC_17805</name>
</gene>
<sequence length="176" mass="19393">MLPFRKPGDFDRKKGAVKGMGFTASEAAKEVGKSLPTITKAIQSGKLSANGAKGGPYSIEPAELFRVWPRVAGKVEETPKFRPEETLGNPNPLPGEVDLLQEKLRSAQALNERLSDEVGDLRARLDAEGEERRRLTALLTYQPEKPTPAPVPESAPQAQAQPRQRSWWQRLRGVEA</sequence>
<dbReference type="EMBL" id="JBHSNA010000033">
    <property type="protein sequence ID" value="MFC5568262.1"/>
    <property type="molecule type" value="Genomic_DNA"/>
</dbReference>
<feature type="coiled-coil region" evidence="1">
    <location>
        <begin position="97"/>
        <end position="131"/>
    </location>
</feature>
<dbReference type="Proteomes" id="UP001596056">
    <property type="component" value="Unassembled WGS sequence"/>
</dbReference>
<dbReference type="RefSeq" id="WP_209843329.1">
    <property type="nucleotide sequence ID" value="NZ_JAGGJP010000029.1"/>
</dbReference>
<evidence type="ECO:0008006" key="5">
    <source>
        <dbReference type="Google" id="ProtNLM"/>
    </source>
</evidence>
<evidence type="ECO:0000313" key="4">
    <source>
        <dbReference type="Proteomes" id="UP001596056"/>
    </source>
</evidence>
<comment type="caution">
    <text evidence="3">The sequence shown here is derived from an EMBL/GenBank/DDBJ whole genome shotgun (WGS) entry which is preliminary data.</text>
</comment>
<evidence type="ECO:0000256" key="2">
    <source>
        <dbReference type="SAM" id="MobiDB-lite"/>
    </source>
</evidence>
<feature type="compositionally biased region" description="Low complexity" evidence="2">
    <location>
        <begin position="154"/>
        <end position="168"/>
    </location>
</feature>
<protein>
    <recommendedName>
        <fullName evidence="5">Helix-turn-helix domain-containing protein</fullName>
    </recommendedName>
</protein>
<accession>A0ABW0SGV0</accession>
<keyword evidence="1" id="KW-0175">Coiled coil</keyword>
<organism evidence="3 4">
    <name type="scientific">Rubellimicrobium aerolatum</name>
    <dbReference type="NCBI Taxonomy" id="490979"/>
    <lineage>
        <taxon>Bacteria</taxon>
        <taxon>Pseudomonadati</taxon>
        <taxon>Pseudomonadota</taxon>
        <taxon>Alphaproteobacteria</taxon>
        <taxon>Rhodobacterales</taxon>
        <taxon>Roseobacteraceae</taxon>
        <taxon>Rubellimicrobium</taxon>
    </lineage>
</organism>
<keyword evidence="4" id="KW-1185">Reference proteome</keyword>
<name>A0ABW0SGV0_9RHOB</name>
<evidence type="ECO:0000313" key="3">
    <source>
        <dbReference type="EMBL" id="MFC5568262.1"/>
    </source>
</evidence>